<sequence>MRMVVRRGDTYRLAGVDDQPEEDALDEEAEVGVEGDEGGVKLEVLARILSMMDMFGDRVQHMEIMVFDHFTSLDVSYRSIHSRLDTMQNQYMRLTA</sequence>
<gene>
    <name evidence="1" type="ORF">JCGZ_03787</name>
</gene>
<dbReference type="EMBL" id="KK914326">
    <property type="protein sequence ID" value="KDP40991.1"/>
    <property type="molecule type" value="Genomic_DNA"/>
</dbReference>
<organism evidence="1 2">
    <name type="scientific">Jatropha curcas</name>
    <name type="common">Barbados nut</name>
    <dbReference type="NCBI Taxonomy" id="180498"/>
    <lineage>
        <taxon>Eukaryota</taxon>
        <taxon>Viridiplantae</taxon>
        <taxon>Streptophyta</taxon>
        <taxon>Embryophyta</taxon>
        <taxon>Tracheophyta</taxon>
        <taxon>Spermatophyta</taxon>
        <taxon>Magnoliopsida</taxon>
        <taxon>eudicotyledons</taxon>
        <taxon>Gunneridae</taxon>
        <taxon>Pentapetalae</taxon>
        <taxon>rosids</taxon>
        <taxon>fabids</taxon>
        <taxon>Malpighiales</taxon>
        <taxon>Euphorbiaceae</taxon>
        <taxon>Crotonoideae</taxon>
        <taxon>Jatropheae</taxon>
        <taxon>Jatropha</taxon>
    </lineage>
</organism>
<reference evidence="1 2" key="1">
    <citation type="journal article" date="2014" name="PLoS ONE">
        <title>Global Analysis of Gene Expression Profiles in Physic Nut (Jatropha curcas L.) Seedlings Exposed to Salt Stress.</title>
        <authorList>
            <person name="Zhang L."/>
            <person name="Zhang C."/>
            <person name="Wu P."/>
            <person name="Chen Y."/>
            <person name="Li M."/>
            <person name="Jiang H."/>
            <person name="Wu G."/>
        </authorList>
    </citation>
    <scope>NUCLEOTIDE SEQUENCE [LARGE SCALE GENOMIC DNA]</scope>
    <source>
        <strain evidence="2">cv. GZQX0401</strain>
        <tissue evidence="1">Young leaves</tissue>
    </source>
</reference>
<name>A0A067KXP4_JATCU</name>
<evidence type="ECO:0000313" key="1">
    <source>
        <dbReference type="EMBL" id="KDP40991.1"/>
    </source>
</evidence>
<accession>A0A067KXP4</accession>
<keyword evidence="2" id="KW-1185">Reference proteome</keyword>
<dbReference type="Proteomes" id="UP000027138">
    <property type="component" value="Unassembled WGS sequence"/>
</dbReference>
<proteinExistence type="predicted"/>
<evidence type="ECO:0000313" key="2">
    <source>
        <dbReference type="Proteomes" id="UP000027138"/>
    </source>
</evidence>
<dbReference type="AlphaFoldDB" id="A0A067KXP4"/>
<protein>
    <submittedName>
        <fullName evidence="1">Uncharacterized protein</fullName>
    </submittedName>
</protein>